<name>A0ABV3L9Z7_9RHOB</name>
<proteinExistence type="predicted"/>
<dbReference type="InterPro" id="IPR036188">
    <property type="entry name" value="FAD/NAD-bd_sf"/>
</dbReference>
<protein>
    <submittedName>
        <fullName evidence="2">NAD(P)/FAD-dependent oxidoreductase</fullName>
        <ecNumber evidence="2">1.14.13.-</ecNumber>
    </submittedName>
</protein>
<dbReference type="Gene3D" id="3.50.50.60">
    <property type="entry name" value="FAD/NAD(P)-binding domain"/>
    <property type="match status" value="1"/>
</dbReference>
<keyword evidence="3" id="KW-1185">Reference proteome</keyword>
<comment type="caution">
    <text evidence="2">The sequence shown here is derived from an EMBL/GenBank/DDBJ whole genome shotgun (WGS) entry which is preliminary data.</text>
</comment>
<dbReference type="SUPFAM" id="SSF51905">
    <property type="entry name" value="FAD/NAD(P)-binding domain"/>
    <property type="match status" value="1"/>
</dbReference>
<dbReference type="InterPro" id="IPR050982">
    <property type="entry name" value="Auxin_biosynth/cation_transpt"/>
</dbReference>
<dbReference type="RefSeq" id="WP_366194321.1">
    <property type="nucleotide sequence ID" value="NZ_JBFBVU010000027.1"/>
</dbReference>
<dbReference type="Pfam" id="PF13738">
    <property type="entry name" value="Pyr_redox_3"/>
    <property type="match status" value="1"/>
</dbReference>
<dbReference type="EMBL" id="JBFBVU010000027">
    <property type="protein sequence ID" value="MEV8468371.1"/>
    <property type="molecule type" value="Genomic_DNA"/>
</dbReference>
<gene>
    <name evidence="2" type="ORF">AB0T83_16465</name>
</gene>
<dbReference type="GO" id="GO:0016491">
    <property type="term" value="F:oxidoreductase activity"/>
    <property type="evidence" value="ECO:0007669"/>
    <property type="project" value="UniProtKB-KW"/>
</dbReference>
<organism evidence="2 3">
    <name type="scientific">Meridianimarinicoccus marinus</name>
    <dbReference type="NCBI Taxonomy" id="3231483"/>
    <lineage>
        <taxon>Bacteria</taxon>
        <taxon>Pseudomonadati</taxon>
        <taxon>Pseudomonadota</taxon>
        <taxon>Alphaproteobacteria</taxon>
        <taxon>Rhodobacterales</taxon>
        <taxon>Paracoccaceae</taxon>
        <taxon>Meridianimarinicoccus</taxon>
    </lineage>
</organism>
<dbReference type="PANTHER" id="PTHR43539">
    <property type="entry name" value="FLAVIN-BINDING MONOOXYGENASE-LIKE PROTEIN (AFU_ORTHOLOGUE AFUA_4G09220)"/>
    <property type="match status" value="1"/>
</dbReference>
<dbReference type="Proteomes" id="UP001553161">
    <property type="component" value="Unassembled WGS sequence"/>
</dbReference>
<evidence type="ECO:0000256" key="1">
    <source>
        <dbReference type="ARBA" id="ARBA00023002"/>
    </source>
</evidence>
<dbReference type="PANTHER" id="PTHR43539:SF91">
    <property type="entry name" value="FAD-DEPENDENT URATE HYDROXYLASE"/>
    <property type="match status" value="1"/>
</dbReference>
<keyword evidence="1 2" id="KW-0560">Oxidoreductase</keyword>
<reference evidence="2 3" key="1">
    <citation type="submission" date="2024-07" db="EMBL/GenBank/DDBJ databases">
        <authorList>
            <person name="Kang M."/>
        </authorList>
    </citation>
    <scope>NUCLEOTIDE SEQUENCE [LARGE SCALE GENOMIC DNA]</scope>
    <source>
        <strain evidence="2 3">DFM31</strain>
    </source>
</reference>
<sequence>MTQPPLPSIDGAGLPALEARLHEDLAFLCCPGKSWVPPRSHGGEPVHDVVIIGGGMCGMVAWLALKTGGIHNIRVLDRSPAGFEGPWLNYARMVTLRSPKELTGPAYGHGALTFQAWYRAQHGTAAWEALGKIPRPMWMDYLRWYRKVLDIPVENEVSVDLVEPEGDLLRLHLSGAAQGSILTRKLVSATGRDGTGKPNIPGFVRDLPKAFWAHSADDIDFAGLKGKKVAVIGVGASAVDNSAEALEHGAAEVRHLIRRKTMPTVNKMMGIGSFGFTAGYSAMDDAWRWRFMQYSFATQTPSPHGSTLRVSRHDNAYFHFGKATTKTEQVGDQVRISFADGTSWTADFLILGTGFITDPLQRKEFGDAAGQIQLWQDVYTPPAGEENADLGRFPYLNPDFTFREKVPGTAPWLRNVYCFNYGATASLGKVSGDIPGVSEGAAWLARDIAATLYTEDVEAHWQGMLDYDTPELDGTEWVESDLPQEVEA</sequence>
<accession>A0ABV3L9Z7</accession>
<evidence type="ECO:0000313" key="3">
    <source>
        <dbReference type="Proteomes" id="UP001553161"/>
    </source>
</evidence>
<evidence type="ECO:0000313" key="2">
    <source>
        <dbReference type="EMBL" id="MEV8468371.1"/>
    </source>
</evidence>
<dbReference type="EC" id="1.14.13.-" evidence="2"/>